<proteinExistence type="inferred from homology"/>
<accession>A0A8S4MX97</accession>
<feature type="compositionally biased region" description="Acidic residues" evidence="6">
    <location>
        <begin position="313"/>
        <end position="329"/>
    </location>
</feature>
<gene>
    <name evidence="8" type="ORF">OFUS_LOCUS1066</name>
</gene>
<dbReference type="Proteomes" id="UP000749559">
    <property type="component" value="Unassembled WGS sequence"/>
</dbReference>
<dbReference type="GO" id="GO:0005634">
    <property type="term" value="C:nucleus"/>
    <property type="evidence" value="ECO:0007669"/>
    <property type="project" value="TreeGrafter"/>
</dbReference>
<feature type="compositionally biased region" description="Basic and acidic residues" evidence="6">
    <location>
        <begin position="157"/>
        <end position="195"/>
    </location>
</feature>
<dbReference type="PANTHER" id="PTHR12181:SF12">
    <property type="entry name" value="PHOSPHATIDATE PHOSPHATASE"/>
    <property type="match status" value="1"/>
</dbReference>
<dbReference type="EC" id="3.1.3.4" evidence="4"/>
<dbReference type="PANTHER" id="PTHR12181">
    <property type="entry name" value="LIPIN"/>
    <property type="match status" value="1"/>
</dbReference>
<evidence type="ECO:0000256" key="3">
    <source>
        <dbReference type="ARBA" id="ARBA00005476"/>
    </source>
</evidence>
<dbReference type="SMART" id="SM00775">
    <property type="entry name" value="LNS2"/>
    <property type="match status" value="1"/>
</dbReference>
<reference evidence="8" key="1">
    <citation type="submission" date="2022-03" db="EMBL/GenBank/DDBJ databases">
        <authorList>
            <person name="Martin C."/>
        </authorList>
    </citation>
    <scope>NUCLEOTIDE SEQUENCE</scope>
</reference>
<dbReference type="InterPro" id="IPR036412">
    <property type="entry name" value="HAD-like_sf"/>
</dbReference>
<feature type="compositionally biased region" description="Basic residues" evidence="6">
    <location>
        <begin position="290"/>
        <end position="302"/>
    </location>
</feature>
<evidence type="ECO:0000256" key="2">
    <source>
        <dbReference type="ARBA" id="ARBA00001946"/>
    </source>
</evidence>
<dbReference type="GO" id="GO:0019432">
    <property type="term" value="P:triglyceride biosynthetic process"/>
    <property type="evidence" value="ECO:0007669"/>
    <property type="project" value="TreeGrafter"/>
</dbReference>
<dbReference type="Pfam" id="PF04571">
    <property type="entry name" value="Lipin_N"/>
    <property type="match status" value="1"/>
</dbReference>
<feature type="region of interest" description="Disordered" evidence="6">
    <location>
        <begin position="369"/>
        <end position="396"/>
    </location>
</feature>
<dbReference type="GO" id="GO:0032869">
    <property type="term" value="P:cellular response to insulin stimulus"/>
    <property type="evidence" value="ECO:0007669"/>
    <property type="project" value="TreeGrafter"/>
</dbReference>
<dbReference type="InterPro" id="IPR007651">
    <property type="entry name" value="Lipin_N"/>
</dbReference>
<feature type="region of interest" description="Disordered" evidence="6">
    <location>
        <begin position="631"/>
        <end position="746"/>
    </location>
</feature>
<dbReference type="GO" id="GO:0009062">
    <property type="term" value="P:fatty acid catabolic process"/>
    <property type="evidence" value="ECO:0007669"/>
    <property type="project" value="TreeGrafter"/>
</dbReference>
<comment type="similarity">
    <text evidence="3">Belongs to the lipin family.</text>
</comment>
<evidence type="ECO:0000256" key="6">
    <source>
        <dbReference type="SAM" id="MobiDB-lite"/>
    </source>
</evidence>
<feature type="compositionally biased region" description="Low complexity" evidence="6">
    <location>
        <begin position="232"/>
        <end position="247"/>
    </location>
</feature>
<evidence type="ECO:0000313" key="9">
    <source>
        <dbReference type="Proteomes" id="UP000749559"/>
    </source>
</evidence>
<dbReference type="OrthoDB" id="4567at2759"/>
<dbReference type="InterPro" id="IPR031315">
    <property type="entry name" value="LNS2/PITP"/>
</dbReference>
<protein>
    <recommendedName>
        <fullName evidence="4">phosphatidate phosphatase</fullName>
        <ecNumber evidence="4">3.1.3.4</ecNumber>
    </recommendedName>
</protein>
<dbReference type="InterPro" id="IPR013209">
    <property type="entry name" value="LNS2"/>
</dbReference>
<dbReference type="GO" id="GO:0008195">
    <property type="term" value="F:phosphatidate phosphatase activity"/>
    <property type="evidence" value="ECO:0007669"/>
    <property type="project" value="UniProtKB-EC"/>
</dbReference>
<keyword evidence="9" id="KW-1185">Reference proteome</keyword>
<feature type="compositionally biased region" description="Basic and acidic residues" evidence="6">
    <location>
        <begin position="203"/>
        <end position="227"/>
    </location>
</feature>
<evidence type="ECO:0000256" key="5">
    <source>
        <dbReference type="ARBA" id="ARBA00022801"/>
    </source>
</evidence>
<dbReference type="GO" id="GO:0045944">
    <property type="term" value="P:positive regulation of transcription by RNA polymerase II"/>
    <property type="evidence" value="ECO:0007669"/>
    <property type="project" value="TreeGrafter"/>
</dbReference>
<feature type="region of interest" description="Disordered" evidence="6">
    <location>
        <begin position="157"/>
        <end position="329"/>
    </location>
</feature>
<dbReference type="SUPFAM" id="SSF56784">
    <property type="entry name" value="HAD-like"/>
    <property type="match status" value="1"/>
</dbReference>
<feature type="compositionally biased region" description="Low complexity" evidence="6">
    <location>
        <begin position="259"/>
        <end position="281"/>
    </location>
</feature>
<evidence type="ECO:0000256" key="1">
    <source>
        <dbReference type="ARBA" id="ARBA00001180"/>
    </source>
</evidence>
<sequence length="1025" mass="115635">MSLASATKNVTKWLREGNSERKAAVIFADIAVITPVDRPFYIQKSFERWLRFYNEINSATLTGAIDVIVVQQEDGSFLCSPFHVRFGKLGVLRSREKIVDIEVNGEPVPLHMKLGEAGEAFFVAKVSAEELSEGPEYLATSPIPTAEELIREGLKELKKQQDGEETAKREKDNAGIKPEIDSEITLEGRKQRQDSEMSLESNETDRRSRLDSEISLRSQTDSERSVEFRPITQADSSTSQTDTSTTSLVSKPTKLPAPESSTNITKKTTSSSSANSESINIENEKDSNIGKRRRRKKHRKNNNKSQIAKNDSKEDDFEDQEIFDLDVEGVDEEVAAISLPSLEENRNERTDDWANSHYASHFHPFSDGDITPVMSPIASRPPSPKSDTEYEKQMLDSMSQTEVEDGVTWNWGELPEPHKAKVKVIESPAKDEEKAKTTGLDILPTPDEEKPTGGLFHFMRKTKKMRHQPEQEGIYLDDLSLDQMDPEIAALYLYNTKSSSNMRTIQDEDNESGRGASLPHSPLSIEGAEKFGHRHEDFPLPSGSMPEVYMSLCGGLDEYEGDIPLEKFHQDIITFEEFKNKPNIFNNSKLVIKIADKYYNWQIAAPVLMSVLVFQKPLTEEVVNDLIKEHMPKKPERRRGWFSGWGRGGENPKQSRDPLAAEKKDDVTSLASSAPSSPPDTPQKQKRSKAKPETKDESTSTNSSDDESDTSDRSERGTSVPSDTTKLEESTSRLKVPHKYHHHESFKKSVRLTSEQLGALNLKEGPNEVTYSVTTQYQGTSRCTSYIYLWNYNDKIIVSDIDGTITKSDVLGQVLPMIGKDWSQIGVTSLYTSVQNNGYRFMYLSARAIGQSKITRDYLKSIRQGELALPDGPMFLSPSSLVTAFQKEVIEKKPEEFKIACLRDIATLFPSNRNPFYAGYGNKVNDVWTYLAVGIPRTHIFTINHRGEVKHELSQTFQTSYTGLNDVVDHFFPPVHDTVDGPEPGQHFHAPKEYSTFTYWREPLPDIEIDLDVLKKDSKAKEEKK</sequence>
<dbReference type="InterPro" id="IPR026058">
    <property type="entry name" value="LIPIN"/>
</dbReference>
<feature type="compositionally biased region" description="Basic residues" evidence="6">
    <location>
        <begin position="735"/>
        <end position="746"/>
    </location>
</feature>
<dbReference type="AlphaFoldDB" id="A0A8S4MX97"/>
<feature type="domain" description="LNS2/PITP" evidence="7">
    <location>
        <begin position="796"/>
        <end position="952"/>
    </location>
</feature>
<dbReference type="GO" id="GO:0003713">
    <property type="term" value="F:transcription coactivator activity"/>
    <property type="evidence" value="ECO:0007669"/>
    <property type="project" value="TreeGrafter"/>
</dbReference>
<keyword evidence="5" id="KW-0378">Hydrolase</keyword>
<dbReference type="EMBL" id="CAIIXF020000001">
    <property type="protein sequence ID" value="CAH1773470.1"/>
    <property type="molecule type" value="Genomic_DNA"/>
</dbReference>
<dbReference type="InterPro" id="IPR031703">
    <property type="entry name" value="Lipin_mid"/>
</dbReference>
<feature type="compositionally biased region" description="Basic and acidic residues" evidence="6">
    <location>
        <begin position="653"/>
        <end position="667"/>
    </location>
</feature>
<organism evidence="8 9">
    <name type="scientific">Owenia fusiformis</name>
    <name type="common">Polychaete worm</name>
    <dbReference type="NCBI Taxonomy" id="6347"/>
    <lineage>
        <taxon>Eukaryota</taxon>
        <taxon>Metazoa</taxon>
        <taxon>Spiralia</taxon>
        <taxon>Lophotrochozoa</taxon>
        <taxon>Annelida</taxon>
        <taxon>Polychaeta</taxon>
        <taxon>Sedentaria</taxon>
        <taxon>Canalipalpata</taxon>
        <taxon>Sabellida</taxon>
        <taxon>Oweniida</taxon>
        <taxon>Oweniidae</taxon>
        <taxon>Owenia</taxon>
    </lineage>
</organism>
<comment type="cofactor">
    <cofactor evidence="2">
        <name>Mg(2+)</name>
        <dbReference type="ChEBI" id="CHEBI:18420"/>
    </cofactor>
</comment>
<dbReference type="Pfam" id="PF16876">
    <property type="entry name" value="Lipin_mid"/>
    <property type="match status" value="1"/>
</dbReference>
<evidence type="ECO:0000313" key="8">
    <source>
        <dbReference type="EMBL" id="CAH1773470.1"/>
    </source>
</evidence>
<evidence type="ECO:0000259" key="7">
    <source>
        <dbReference type="SMART" id="SM00775"/>
    </source>
</evidence>
<evidence type="ECO:0000256" key="4">
    <source>
        <dbReference type="ARBA" id="ARBA00012638"/>
    </source>
</evidence>
<comment type="catalytic activity">
    <reaction evidence="1">
        <text>a 1,2-diacyl-sn-glycero-3-phosphate + H2O = a 1,2-diacyl-sn-glycerol + phosphate</text>
        <dbReference type="Rhea" id="RHEA:27429"/>
        <dbReference type="ChEBI" id="CHEBI:15377"/>
        <dbReference type="ChEBI" id="CHEBI:17815"/>
        <dbReference type="ChEBI" id="CHEBI:43474"/>
        <dbReference type="ChEBI" id="CHEBI:58608"/>
        <dbReference type="EC" id="3.1.3.4"/>
    </reaction>
    <physiologicalReaction direction="left-to-right" evidence="1">
        <dbReference type="Rhea" id="RHEA:27430"/>
    </physiologicalReaction>
</comment>
<comment type="caution">
    <text evidence="8">The sequence shown here is derived from an EMBL/GenBank/DDBJ whole genome shotgun (WGS) entry which is preliminary data.</text>
</comment>
<dbReference type="Pfam" id="PF08235">
    <property type="entry name" value="LNS2"/>
    <property type="match status" value="1"/>
</dbReference>
<name>A0A8S4MX97_OWEFU</name>